<evidence type="ECO:0000256" key="1">
    <source>
        <dbReference type="ARBA" id="ARBA00009369"/>
    </source>
</evidence>
<name>A0A1G5RWI4_PSEXY</name>
<feature type="domain" description="Rod shape-determining protein MreC beta-barrel core" evidence="8">
    <location>
        <begin position="126"/>
        <end position="278"/>
    </location>
</feature>
<organism evidence="9 10">
    <name type="scientific">Pseudobutyrivibrio xylanivorans</name>
    <dbReference type="NCBI Taxonomy" id="185007"/>
    <lineage>
        <taxon>Bacteria</taxon>
        <taxon>Bacillati</taxon>
        <taxon>Bacillota</taxon>
        <taxon>Clostridia</taxon>
        <taxon>Lachnospirales</taxon>
        <taxon>Lachnospiraceae</taxon>
        <taxon>Pseudobutyrivibrio</taxon>
    </lineage>
</organism>
<reference evidence="9 10" key="1">
    <citation type="submission" date="2016-10" db="EMBL/GenBank/DDBJ databases">
        <authorList>
            <person name="de Groot N.N."/>
        </authorList>
    </citation>
    <scope>NUCLEOTIDE SEQUENCE [LARGE SCALE GENOMIC DNA]</scope>
    <source>
        <strain evidence="9 10">DSM 10317</strain>
    </source>
</reference>
<dbReference type="EMBL" id="FMWK01000005">
    <property type="protein sequence ID" value="SCZ78218.1"/>
    <property type="molecule type" value="Genomic_DNA"/>
</dbReference>
<evidence type="ECO:0000256" key="7">
    <source>
        <dbReference type="SAM" id="Phobius"/>
    </source>
</evidence>
<evidence type="ECO:0000256" key="6">
    <source>
        <dbReference type="SAM" id="Coils"/>
    </source>
</evidence>
<protein>
    <recommendedName>
        <fullName evidence="2 5">Cell shape-determining protein MreC</fullName>
    </recommendedName>
    <alternativeName>
        <fullName evidence="4 5">Cell shape protein MreC</fullName>
    </alternativeName>
</protein>
<dbReference type="PANTHER" id="PTHR34138:SF1">
    <property type="entry name" value="CELL SHAPE-DETERMINING PROTEIN MREC"/>
    <property type="match status" value="1"/>
</dbReference>
<dbReference type="PIRSF" id="PIRSF038471">
    <property type="entry name" value="MreC"/>
    <property type="match status" value="1"/>
</dbReference>
<dbReference type="Proteomes" id="UP000199428">
    <property type="component" value="Unassembled WGS sequence"/>
</dbReference>
<accession>A0A1G5RWI4</accession>
<evidence type="ECO:0000313" key="10">
    <source>
        <dbReference type="Proteomes" id="UP000199428"/>
    </source>
</evidence>
<dbReference type="AlphaFoldDB" id="A0A1G5RWI4"/>
<dbReference type="NCBIfam" id="TIGR00219">
    <property type="entry name" value="mreC"/>
    <property type="match status" value="1"/>
</dbReference>
<dbReference type="InterPro" id="IPR042175">
    <property type="entry name" value="Cell/Rod_MreC_2"/>
</dbReference>
<sequence length="287" mass="31391">MRQRKASGGIPSKYLLTILSIICVMLLFFSYSTGFTGGPLETIANHIFIPMQKGIDYIGSTIAISSADTKTRKELVAENEELQAQVEELNSRISNMELKLDELDELQKLYELDQSYYDYDTTGARIIGKSTSNWFNTFTIDKGTKDGIKVNMNVIADGGLVGIVSSVGDSYAVVRAIIDDTANVSATISSTEDNCIVSGSLEKMTLNNLITFSNLDDSADKVAIGDMVVTSNISDKYVPGILIGYVSEVNKDENDLSKSGTITPVVDFKHLSEVLVIKQLKESYKSE</sequence>
<evidence type="ECO:0000313" key="9">
    <source>
        <dbReference type="EMBL" id="SCZ78218.1"/>
    </source>
</evidence>
<evidence type="ECO:0000256" key="5">
    <source>
        <dbReference type="PIRNR" id="PIRNR038471"/>
    </source>
</evidence>
<dbReference type="GO" id="GO:0008360">
    <property type="term" value="P:regulation of cell shape"/>
    <property type="evidence" value="ECO:0007669"/>
    <property type="project" value="UniProtKB-KW"/>
</dbReference>
<dbReference type="InterPro" id="IPR055342">
    <property type="entry name" value="MreC_beta-barrel_core"/>
</dbReference>
<dbReference type="InterPro" id="IPR007221">
    <property type="entry name" value="MreC"/>
</dbReference>
<feature type="coiled-coil region" evidence="6">
    <location>
        <begin position="72"/>
        <end position="113"/>
    </location>
</feature>
<evidence type="ECO:0000256" key="3">
    <source>
        <dbReference type="ARBA" id="ARBA00022960"/>
    </source>
</evidence>
<dbReference type="InterPro" id="IPR042177">
    <property type="entry name" value="Cell/Rod_1"/>
</dbReference>
<dbReference type="GO" id="GO:0005886">
    <property type="term" value="C:plasma membrane"/>
    <property type="evidence" value="ECO:0007669"/>
    <property type="project" value="TreeGrafter"/>
</dbReference>
<keyword evidence="7" id="KW-0472">Membrane</keyword>
<dbReference type="PANTHER" id="PTHR34138">
    <property type="entry name" value="CELL SHAPE-DETERMINING PROTEIN MREC"/>
    <property type="match status" value="1"/>
</dbReference>
<dbReference type="Pfam" id="PF04085">
    <property type="entry name" value="MreC"/>
    <property type="match status" value="1"/>
</dbReference>
<proteinExistence type="inferred from homology"/>
<comment type="function">
    <text evidence="5">Involved in formation and maintenance of cell shape.</text>
</comment>
<evidence type="ECO:0000256" key="4">
    <source>
        <dbReference type="ARBA" id="ARBA00032089"/>
    </source>
</evidence>
<evidence type="ECO:0000259" key="8">
    <source>
        <dbReference type="Pfam" id="PF04085"/>
    </source>
</evidence>
<dbReference type="Gene3D" id="2.40.10.350">
    <property type="entry name" value="Rod shape-determining protein MreC, domain 2"/>
    <property type="match status" value="1"/>
</dbReference>
<dbReference type="RefSeq" id="WP_028247057.1">
    <property type="nucleotide sequence ID" value="NZ_FMWK01000005.1"/>
</dbReference>
<dbReference type="Gene3D" id="2.40.10.340">
    <property type="entry name" value="Rod shape-determining protein MreC, domain 1"/>
    <property type="match status" value="1"/>
</dbReference>
<keyword evidence="7" id="KW-0812">Transmembrane</keyword>
<keyword evidence="3 5" id="KW-0133">Cell shape</keyword>
<comment type="similarity">
    <text evidence="1 5">Belongs to the MreC family.</text>
</comment>
<evidence type="ECO:0000256" key="2">
    <source>
        <dbReference type="ARBA" id="ARBA00013855"/>
    </source>
</evidence>
<keyword evidence="7" id="KW-1133">Transmembrane helix</keyword>
<gene>
    <name evidence="9" type="ORF">SAMN02910350_01148</name>
</gene>
<feature type="transmembrane region" description="Helical" evidence="7">
    <location>
        <begin position="12"/>
        <end position="31"/>
    </location>
</feature>
<keyword evidence="6" id="KW-0175">Coiled coil</keyword>